<evidence type="ECO:0000313" key="6">
    <source>
        <dbReference type="Proteomes" id="UP000051952"/>
    </source>
</evidence>
<feature type="region of interest" description="Disordered" evidence="3">
    <location>
        <begin position="1619"/>
        <end position="1651"/>
    </location>
</feature>
<feature type="domain" description="Histone RNA hairpin-binding protein RNA-binding" evidence="4">
    <location>
        <begin position="761"/>
        <end position="830"/>
    </location>
</feature>
<feature type="region of interest" description="Disordered" evidence="3">
    <location>
        <begin position="157"/>
        <end position="244"/>
    </location>
</feature>
<dbReference type="Gene3D" id="1.10.8.1120">
    <property type="entry name" value="Histone RNA hairpin-binding protein RNA-binding domain"/>
    <property type="match status" value="1"/>
</dbReference>
<evidence type="ECO:0000256" key="2">
    <source>
        <dbReference type="ARBA" id="ARBA00022884"/>
    </source>
</evidence>
<feature type="compositionally biased region" description="Low complexity" evidence="3">
    <location>
        <begin position="1628"/>
        <end position="1642"/>
    </location>
</feature>
<feature type="compositionally biased region" description="Pro residues" evidence="3">
    <location>
        <begin position="931"/>
        <end position="942"/>
    </location>
</feature>
<dbReference type="PANTHER" id="PTHR17408">
    <property type="entry name" value="HISTONE RNA HAIRPIN-BINDING PROTEIN"/>
    <property type="match status" value="1"/>
</dbReference>
<feature type="region of interest" description="Disordered" evidence="3">
    <location>
        <begin position="1383"/>
        <end position="1410"/>
    </location>
</feature>
<proteinExistence type="inferred from homology"/>
<comment type="similarity">
    <text evidence="1">Belongs to the SLBP family.</text>
</comment>
<dbReference type="Proteomes" id="UP000051952">
    <property type="component" value="Unassembled WGS sequence"/>
</dbReference>
<feature type="compositionally biased region" description="Low complexity" evidence="3">
    <location>
        <begin position="461"/>
        <end position="476"/>
    </location>
</feature>
<reference evidence="6" key="1">
    <citation type="submission" date="2015-09" db="EMBL/GenBank/DDBJ databases">
        <authorList>
            <consortium name="Pathogen Informatics"/>
        </authorList>
    </citation>
    <scope>NUCLEOTIDE SEQUENCE [LARGE SCALE GENOMIC DNA]</scope>
    <source>
        <strain evidence="6">Lake Konstanz</strain>
    </source>
</reference>
<feature type="compositionally biased region" description="Low complexity" evidence="3">
    <location>
        <begin position="224"/>
        <end position="242"/>
    </location>
</feature>
<dbReference type="InterPro" id="IPR029344">
    <property type="entry name" value="SLBP_RNA_bind"/>
</dbReference>
<feature type="region of interest" description="Disordered" evidence="3">
    <location>
        <begin position="979"/>
        <end position="1018"/>
    </location>
</feature>
<keyword evidence="2" id="KW-0694">RNA-binding</keyword>
<sequence length="1776" mass="185260">MSDSSSSYSLPPPLALNTSSPTTILQSSSSSVFPSSSQFHNAATASSVHHQQQPPLHLHPHQYSHFSPSLMTSSGASPPFQPSPPLAAQQLWLPPQQQQYLPSSSSFSNNSNTHNHNNHSPPHLSIPSPAMPLPGGGGVQYMPNHYISIGSPLGAGVGSSANSSPPPTPTPSMAPPLYGATSSNSLVGQTTFGQLTVNPHGASPRLLPATPINNTSMRSLGSVPSPTAATAAAHTTTTPTSSMFHQSLGYSGGVTHGHFTPHHMLIGGRSPLARSTTTGGLTNSSVTVSSMPPSVMPSPSTPPMSLPASASSTPHVFFGMGGPLTGSIHLQQHGGPQGGSSAGRYNGLSDSSASRHFSHHHNTNTNNFSLSGGGSIPYGSAYSSTNNDSDVNSGSRGNGGPPRKGPDSPNLGPAAPPIGNSASLSGGAITTYASIGSFSQLSATPQGTSFSAHGGGGGTSGYSSGNSNRSRCSSRGPTTRLLSPGNVATVILGGNSQQQQDLATVVTGTTQEVLQVLSSPNSAPLVVCGDVQSDSIVAPPVTASKTQLRKRGDLKLKRERAAVTAQQQFQQGQQLPSAASTTAPSYAIHFPGLENPSGNNGHHNFVTRGEELLASPPPAAVIALPQYQQHYIHHPHHSVVVGGRGADGAGGVESNSDATLYSSNPFVNISMTTTTASESSAGATILSSPAAALPVSIHHNNTLGAAPQHSIPKVSSSFDVGHAPTPALTIPSRGRGAEDSTVSLATAAASNRRAPLEALTDHRIKQRSKQIRYGKVTDGYRNYRMFVPIPLRQVGNPDHPETPRDEAHISKRHWDVRMREWRRALHAWDKIHSDTAAQQLERAGLFTADTLLEQDTPGFNLEEYLAATKLELENLQQEVAWHMAERERRRDAGLASEESGDDGEETTTASESTAKRKQRRRHNTADSDPLSSPPVAPQPPPTSAESTLTTAAAPAIQQEEEEQVVEYGQDLIHEYRTTTPHGLKSSTAGESGVPIAPSPVSRRVGKVAPNKSPDRPIVGHMDPHAIAKMPEIIAVLSPQSNGALAIPGSGSGGASRHGIHPIQSPLKTHSGHSYRSLRSSHPDTPPRAGGALGAMQLGASLSSAHGNGSLSNSPVIGAMSIFQPYVEYDYFSLTQQPQHHQCRTVVTILHIDSNAQGSASSRNNSNNPPPGPTTSVGATATNATGGASSTKVNHRGSVGSNMSPLMQSGEGGGRAGSTGRQISPPTASLLSPTASPAITRPNTLQYASPFSGLLPAMSIPSLASPSSQSSGGGGTAGSFEKLALAMWNHICHHPGDVLKALRQGLGLNPSRLTYAKQHHHTQGWDSPLLSPQSLYNVEERQLDTIEAVADWLKQAHPTSSPSGSQSTFTSSEDDMQMLRQVSDDRVSGGSNEVLPTTGGNGAAFQRSPTTVAVPPRQYPLRHLYILNRGTVRPQSCDEFAANASLSTPLQTHQGVPTTPQTPGKTTPSTGRASASTCGSPPIVNPLVGVTRPTPLTTAVTTSTSNNTAAPLSSTSTFQQLGIVHRVREGSMVNNPNGSMTANTSLFIAEQRSFFAQTTTAEEDLPLRPTTRQPGSSERTSPSSTGGGAAVVPTSNGFGDDILFKDGQVAQDLLQVVVGAPSSSPPRVPSSNASASSSQQSHSLHVAKAAPHPRHIVFDTGNYRSLSADQSPIQRNNAAKMDDIDPLESSVGRHFRQQHNSSVPNESRNSEGMNLDPTPTELVHQAGSPSPNLSSASATGQPLLSPAERAASFRPRGDEDHASLTNTAVFVDSQLKD</sequence>
<dbReference type="InterPro" id="IPR026502">
    <property type="entry name" value="SLBP1/SLBP2"/>
</dbReference>
<dbReference type="EMBL" id="CYKH01001588">
    <property type="protein sequence ID" value="CUG87777.1"/>
    <property type="molecule type" value="Genomic_DNA"/>
</dbReference>
<protein>
    <recommendedName>
        <fullName evidence="4">Histone RNA hairpin-binding protein RNA-binding domain-containing protein</fullName>
    </recommendedName>
</protein>
<dbReference type="PANTHER" id="PTHR17408:SF0">
    <property type="entry name" value="HISTONE RNA HAIRPIN-BINDING PROTEIN"/>
    <property type="match status" value="1"/>
</dbReference>
<dbReference type="GO" id="GO:0003729">
    <property type="term" value="F:mRNA binding"/>
    <property type="evidence" value="ECO:0007669"/>
    <property type="project" value="InterPro"/>
</dbReference>
<feature type="compositionally biased region" description="Polar residues" evidence="3">
    <location>
        <begin position="979"/>
        <end position="989"/>
    </location>
</feature>
<dbReference type="VEuPathDB" id="TriTrypDB:BSAL_11875"/>
<feature type="compositionally biased region" description="Low complexity" evidence="3">
    <location>
        <begin position="1173"/>
        <end position="1190"/>
    </location>
</feature>
<feature type="compositionally biased region" description="Pro residues" evidence="3">
    <location>
        <begin position="294"/>
        <end position="305"/>
    </location>
</feature>
<gene>
    <name evidence="5" type="ORF">BSAL_11875</name>
</gene>
<feature type="region of interest" description="Disordered" evidence="3">
    <location>
        <begin position="323"/>
        <end position="419"/>
    </location>
</feature>
<feature type="region of interest" description="Disordered" evidence="3">
    <location>
        <begin position="1692"/>
        <end position="1776"/>
    </location>
</feature>
<dbReference type="GO" id="GO:0051028">
    <property type="term" value="P:mRNA transport"/>
    <property type="evidence" value="ECO:0007669"/>
    <property type="project" value="TreeGrafter"/>
</dbReference>
<dbReference type="OrthoDB" id="265795at2759"/>
<evidence type="ECO:0000256" key="1">
    <source>
        <dbReference type="ARBA" id="ARBA00006151"/>
    </source>
</evidence>
<name>A0A0S4JF42_BODSA</name>
<feature type="region of interest" description="Disordered" evidence="3">
    <location>
        <begin position="444"/>
        <end position="479"/>
    </location>
</feature>
<feature type="region of interest" description="Disordered" evidence="3">
    <location>
        <begin position="1"/>
        <end position="137"/>
    </location>
</feature>
<feature type="compositionally biased region" description="Polar residues" evidence="3">
    <location>
        <begin position="38"/>
        <end position="48"/>
    </location>
</feature>
<feature type="compositionally biased region" description="Low complexity" evidence="3">
    <location>
        <begin position="1"/>
        <end position="37"/>
    </location>
</feature>
<feature type="region of interest" description="Disordered" evidence="3">
    <location>
        <begin position="1447"/>
        <end position="1490"/>
    </location>
</feature>
<feature type="compositionally biased region" description="Low complexity" evidence="3">
    <location>
        <begin position="86"/>
        <end position="128"/>
    </location>
</feature>
<accession>A0A0S4JF42</accession>
<feature type="compositionally biased region" description="Polar residues" evidence="3">
    <location>
        <begin position="1569"/>
        <end position="1583"/>
    </location>
</feature>
<feature type="compositionally biased region" description="Polar residues" evidence="3">
    <location>
        <begin position="1221"/>
        <end position="1236"/>
    </location>
</feature>
<feature type="region of interest" description="Disordered" evidence="3">
    <location>
        <begin position="1046"/>
        <end position="1092"/>
    </location>
</feature>
<dbReference type="GO" id="GO:0006398">
    <property type="term" value="P:mRNA 3'-end processing by stem-loop binding and cleavage"/>
    <property type="evidence" value="ECO:0007669"/>
    <property type="project" value="TreeGrafter"/>
</dbReference>
<feature type="compositionally biased region" description="Polar residues" evidence="3">
    <location>
        <begin position="1065"/>
        <end position="1079"/>
    </location>
</feature>
<evidence type="ECO:0000259" key="4">
    <source>
        <dbReference type="Pfam" id="PF15247"/>
    </source>
</evidence>
<feature type="region of interest" description="Disordered" evidence="3">
    <location>
        <begin position="1156"/>
        <end position="1236"/>
    </location>
</feature>
<feature type="compositionally biased region" description="Low complexity" evidence="3">
    <location>
        <begin position="1156"/>
        <end position="1166"/>
    </location>
</feature>
<feature type="compositionally biased region" description="Low complexity" evidence="3">
    <location>
        <begin position="1450"/>
        <end position="1470"/>
    </location>
</feature>
<feature type="compositionally biased region" description="Pro residues" evidence="3">
    <location>
        <begin position="164"/>
        <end position="174"/>
    </location>
</feature>
<feature type="compositionally biased region" description="Polar residues" evidence="3">
    <location>
        <begin position="381"/>
        <end position="395"/>
    </location>
</feature>
<feature type="compositionally biased region" description="Polar residues" evidence="3">
    <location>
        <begin position="180"/>
        <end position="197"/>
    </location>
</feature>
<dbReference type="GO" id="GO:0071204">
    <property type="term" value="C:histone pre-mRNA 3'end processing complex"/>
    <property type="evidence" value="ECO:0007669"/>
    <property type="project" value="TreeGrafter"/>
</dbReference>
<evidence type="ECO:0000256" key="3">
    <source>
        <dbReference type="SAM" id="MobiDB-lite"/>
    </source>
</evidence>
<dbReference type="GO" id="GO:0005737">
    <property type="term" value="C:cytoplasm"/>
    <property type="evidence" value="ECO:0007669"/>
    <property type="project" value="TreeGrafter"/>
</dbReference>
<feature type="compositionally biased region" description="Polar residues" evidence="3">
    <location>
        <begin position="273"/>
        <end position="283"/>
    </location>
</feature>
<feature type="region of interest" description="Disordered" evidence="3">
    <location>
        <begin position="886"/>
        <end position="952"/>
    </location>
</feature>
<dbReference type="GO" id="GO:0071207">
    <property type="term" value="F:histone pre-mRNA stem-loop binding"/>
    <property type="evidence" value="ECO:0007669"/>
    <property type="project" value="TreeGrafter"/>
</dbReference>
<dbReference type="InterPro" id="IPR038294">
    <property type="entry name" value="SLBP_RNA_bind_sf"/>
</dbReference>
<feature type="compositionally biased region" description="Polar residues" evidence="3">
    <location>
        <begin position="1697"/>
        <end position="1711"/>
    </location>
</feature>
<organism evidence="5 6">
    <name type="scientific">Bodo saltans</name>
    <name type="common">Flagellated protozoan</name>
    <dbReference type="NCBI Taxonomy" id="75058"/>
    <lineage>
        <taxon>Eukaryota</taxon>
        <taxon>Discoba</taxon>
        <taxon>Euglenozoa</taxon>
        <taxon>Kinetoplastea</taxon>
        <taxon>Metakinetoplastina</taxon>
        <taxon>Eubodonida</taxon>
        <taxon>Bodonidae</taxon>
        <taxon>Bodo</taxon>
    </lineage>
</organism>
<evidence type="ECO:0000313" key="5">
    <source>
        <dbReference type="EMBL" id="CUG87777.1"/>
    </source>
</evidence>
<dbReference type="Pfam" id="PF15247">
    <property type="entry name" value="SLBP_RNA_bind"/>
    <property type="match status" value="1"/>
</dbReference>
<feature type="region of interest" description="Disordered" evidence="3">
    <location>
        <begin position="1557"/>
        <end position="1593"/>
    </location>
</feature>
<feature type="compositionally biased region" description="Polar residues" evidence="3">
    <location>
        <begin position="1726"/>
        <end position="1741"/>
    </location>
</feature>
<feature type="compositionally biased region" description="Low complexity" evidence="3">
    <location>
        <begin position="284"/>
        <end position="293"/>
    </location>
</feature>
<keyword evidence="6" id="KW-1185">Reference proteome</keyword>
<feature type="compositionally biased region" description="Low complexity" evidence="3">
    <location>
        <begin position="943"/>
        <end position="952"/>
    </location>
</feature>
<feature type="region of interest" description="Disordered" evidence="3">
    <location>
        <begin position="261"/>
        <end position="309"/>
    </location>
</feature>